<accession>A0A8K0TAM7</accession>
<evidence type="ECO:0000259" key="8">
    <source>
        <dbReference type="PROSITE" id="PS50048"/>
    </source>
</evidence>
<keyword evidence="5" id="KW-0238">DNA-binding</keyword>
<evidence type="ECO:0000256" key="1">
    <source>
        <dbReference type="ARBA" id="ARBA00004123"/>
    </source>
</evidence>
<dbReference type="CDD" id="cd12148">
    <property type="entry name" value="fungal_TF_MHR"/>
    <property type="match status" value="1"/>
</dbReference>
<dbReference type="SUPFAM" id="SSF57701">
    <property type="entry name" value="Zn2/Cys6 DNA-binding domain"/>
    <property type="match status" value="1"/>
</dbReference>
<dbReference type="InterPro" id="IPR036864">
    <property type="entry name" value="Zn2-C6_fun-type_DNA-bd_sf"/>
</dbReference>
<reference evidence="9" key="1">
    <citation type="journal article" date="2021" name="Nat. Commun.">
        <title>Genetic determinants of endophytism in the Arabidopsis root mycobiome.</title>
        <authorList>
            <person name="Mesny F."/>
            <person name="Miyauchi S."/>
            <person name="Thiergart T."/>
            <person name="Pickel B."/>
            <person name="Atanasova L."/>
            <person name="Karlsson M."/>
            <person name="Huettel B."/>
            <person name="Barry K.W."/>
            <person name="Haridas S."/>
            <person name="Chen C."/>
            <person name="Bauer D."/>
            <person name="Andreopoulos W."/>
            <person name="Pangilinan J."/>
            <person name="LaButti K."/>
            <person name="Riley R."/>
            <person name="Lipzen A."/>
            <person name="Clum A."/>
            <person name="Drula E."/>
            <person name="Henrissat B."/>
            <person name="Kohler A."/>
            <person name="Grigoriev I.V."/>
            <person name="Martin F.M."/>
            <person name="Hacquard S."/>
        </authorList>
    </citation>
    <scope>NUCLEOTIDE SEQUENCE</scope>
    <source>
        <strain evidence="9">MPI-CAGE-AT-0016</strain>
    </source>
</reference>
<keyword evidence="10" id="KW-1185">Reference proteome</keyword>
<keyword evidence="4" id="KW-0805">Transcription regulation</keyword>
<organism evidence="9 10">
    <name type="scientific">Plectosphaerella cucumerina</name>
    <dbReference type="NCBI Taxonomy" id="40658"/>
    <lineage>
        <taxon>Eukaryota</taxon>
        <taxon>Fungi</taxon>
        <taxon>Dikarya</taxon>
        <taxon>Ascomycota</taxon>
        <taxon>Pezizomycotina</taxon>
        <taxon>Sordariomycetes</taxon>
        <taxon>Hypocreomycetidae</taxon>
        <taxon>Glomerellales</taxon>
        <taxon>Plectosphaerellaceae</taxon>
        <taxon>Plectosphaerella</taxon>
    </lineage>
</organism>
<evidence type="ECO:0000256" key="5">
    <source>
        <dbReference type="ARBA" id="ARBA00023125"/>
    </source>
</evidence>
<dbReference type="Proteomes" id="UP000813385">
    <property type="component" value="Unassembled WGS sequence"/>
</dbReference>
<dbReference type="InterPro" id="IPR007219">
    <property type="entry name" value="XnlR_reg_dom"/>
</dbReference>
<evidence type="ECO:0000256" key="6">
    <source>
        <dbReference type="ARBA" id="ARBA00023163"/>
    </source>
</evidence>
<keyword evidence="3" id="KW-0862">Zinc</keyword>
<dbReference type="EMBL" id="JAGPXD010000004">
    <property type="protein sequence ID" value="KAH7359321.1"/>
    <property type="molecule type" value="Genomic_DNA"/>
</dbReference>
<dbReference type="GO" id="GO:0008270">
    <property type="term" value="F:zinc ion binding"/>
    <property type="evidence" value="ECO:0007669"/>
    <property type="project" value="InterPro"/>
</dbReference>
<gene>
    <name evidence="9" type="ORF">B0T11DRAFT_114198</name>
</gene>
<dbReference type="GO" id="GO:0045944">
    <property type="term" value="P:positive regulation of transcription by RNA polymerase II"/>
    <property type="evidence" value="ECO:0007669"/>
    <property type="project" value="TreeGrafter"/>
</dbReference>
<dbReference type="InterPro" id="IPR001138">
    <property type="entry name" value="Zn2Cys6_DnaBD"/>
</dbReference>
<feature type="non-terminal residue" evidence="9">
    <location>
        <position position="626"/>
    </location>
</feature>
<keyword evidence="2" id="KW-0479">Metal-binding</keyword>
<feature type="domain" description="Zn(2)-C6 fungal-type" evidence="8">
    <location>
        <begin position="12"/>
        <end position="42"/>
    </location>
</feature>
<dbReference type="GO" id="GO:0006351">
    <property type="term" value="P:DNA-templated transcription"/>
    <property type="evidence" value="ECO:0007669"/>
    <property type="project" value="InterPro"/>
</dbReference>
<sequence length="626" mass="68199">MSKPSRMAVKLACARCQRRKIKCDGQHPKCGNCQTAGVDCTDGDSARLGPVRDLHRAKIKRLQQRVHDLEAIIRARCPDVDLPGDDQDLDLTILEASAPASAPAASETPAAPITISVPAAPLLPPPHGLLAHEIGLVSLGSAQDARYIGPSSGYFLARIMLASGPGHRSTSTPPTALPAGLVECLQGPAPLPPPDRAAQISAAFFDVLHPQYPVLHEPAFADMLSRAASPDADSADKFRVFMVLALGAMVLSQRHRVRLPAEGYCLAALEYLDAVNVENSLAGLQCLLLLMLFTMHCPNMRASLWYLDYHCIASVLDLGLQRDVRTGSPLDQAMRTRIFWIVMTLDRRIATMMGRPIGLRDEACDLRLPSCDPIALHLFKLTKLNSELKYVANSVVRDTPRWAYPAVVSIPEWQADLLQRLDTWDQSIPNTSPYHLQVSRLRGLELRMVCLRPSPAIPTPTTQATRACHAAARQALSIFGELYRDGLLVHGWDTFYSVTLSIITLLYCVKVVPALATPATLSEDLAAGLRVLGAVAEHWIGAKRCRDILEEVGHALVIWLGGQQHAMPVDDALLPSLPGDFFGGLGMDDSFTEQLMMGDVGDMDAMMRSLFDDFIPADYEGNGLVV</sequence>
<name>A0A8K0TAM7_9PEZI</name>
<dbReference type="CDD" id="cd00067">
    <property type="entry name" value="GAL4"/>
    <property type="match status" value="1"/>
</dbReference>
<dbReference type="PANTHER" id="PTHR47782">
    <property type="entry name" value="ZN(II)2CYS6 TRANSCRIPTION FACTOR (EUROFUNG)-RELATED"/>
    <property type="match status" value="1"/>
</dbReference>
<evidence type="ECO:0000256" key="3">
    <source>
        <dbReference type="ARBA" id="ARBA00022833"/>
    </source>
</evidence>
<dbReference type="Pfam" id="PF04082">
    <property type="entry name" value="Fungal_trans"/>
    <property type="match status" value="1"/>
</dbReference>
<dbReference type="AlphaFoldDB" id="A0A8K0TAM7"/>
<dbReference type="InterPro" id="IPR052202">
    <property type="entry name" value="Yeast_MetPath_Reg"/>
</dbReference>
<keyword evidence="7" id="KW-0539">Nucleus</keyword>
<dbReference type="GO" id="GO:0005634">
    <property type="term" value="C:nucleus"/>
    <property type="evidence" value="ECO:0007669"/>
    <property type="project" value="UniProtKB-SubCell"/>
</dbReference>
<evidence type="ECO:0000256" key="2">
    <source>
        <dbReference type="ARBA" id="ARBA00022723"/>
    </source>
</evidence>
<dbReference type="SMART" id="SM00066">
    <property type="entry name" value="GAL4"/>
    <property type="match status" value="1"/>
</dbReference>
<evidence type="ECO:0000313" key="10">
    <source>
        <dbReference type="Proteomes" id="UP000813385"/>
    </source>
</evidence>
<evidence type="ECO:0000256" key="4">
    <source>
        <dbReference type="ARBA" id="ARBA00023015"/>
    </source>
</evidence>
<dbReference type="Gene3D" id="4.10.240.10">
    <property type="entry name" value="Zn(2)-C6 fungal-type DNA-binding domain"/>
    <property type="match status" value="1"/>
</dbReference>
<evidence type="ECO:0000313" key="9">
    <source>
        <dbReference type="EMBL" id="KAH7359321.1"/>
    </source>
</evidence>
<proteinExistence type="predicted"/>
<dbReference type="GO" id="GO:0000981">
    <property type="term" value="F:DNA-binding transcription factor activity, RNA polymerase II-specific"/>
    <property type="evidence" value="ECO:0007669"/>
    <property type="project" value="InterPro"/>
</dbReference>
<dbReference type="SMART" id="SM00906">
    <property type="entry name" value="Fungal_trans"/>
    <property type="match status" value="1"/>
</dbReference>
<dbReference type="OrthoDB" id="189997at2759"/>
<comment type="caution">
    <text evidence="9">The sequence shown here is derived from an EMBL/GenBank/DDBJ whole genome shotgun (WGS) entry which is preliminary data.</text>
</comment>
<keyword evidence="6" id="KW-0804">Transcription</keyword>
<protein>
    <submittedName>
        <fullName evidence="9">Fungal-specific transcription factor domain-containing protein</fullName>
    </submittedName>
</protein>
<dbReference type="GO" id="GO:0043565">
    <property type="term" value="F:sequence-specific DNA binding"/>
    <property type="evidence" value="ECO:0007669"/>
    <property type="project" value="TreeGrafter"/>
</dbReference>
<comment type="subcellular location">
    <subcellularLocation>
        <location evidence="1">Nucleus</location>
    </subcellularLocation>
</comment>
<dbReference type="Pfam" id="PF00172">
    <property type="entry name" value="Zn_clus"/>
    <property type="match status" value="1"/>
</dbReference>
<dbReference type="PROSITE" id="PS50048">
    <property type="entry name" value="ZN2_CY6_FUNGAL_2"/>
    <property type="match status" value="1"/>
</dbReference>
<evidence type="ECO:0000256" key="7">
    <source>
        <dbReference type="ARBA" id="ARBA00023242"/>
    </source>
</evidence>
<dbReference type="PANTHER" id="PTHR47782:SF1">
    <property type="entry name" value="PYRIMIDINE PATHWAY REGULATORY PROTEIN 1"/>
    <property type="match status" value="1"/>
</dbReference>